<keyword evidence="2" id="KW-0053">Apoptosis</keyword>
<protein>
    <recommendedName>
        <fullName evidence="4">Peptidase C14 caspase domain-containing protein</fullName>
    </recommendedName>
</protein>
<accession>A0A409XIT7</accession>
<dbReference type="SUPFAM" id="SSF52129">
    <property type="entry name" value="Caspase-like"/>
    <property type="match status" value="1"/>
</dbReference>
<proteinExistence type="inferred from homology"/>
<sequence>MPRPVISLPWTRSYPSLFALIIGIDTYQSGDFPRLKGAVRDAFAYKDYLTNYLGVPEAQIRMLINKAASRDAILEAIRSFKDDARINFGDPIFIFYAGHGSQIEAPPGWETGGRHRIQALVPYDCCSTRGLEVLCIPDRTIGALLEDIADRKGNNITVVFDCCHSASGTRAASSKLGIRSVVLEPSHINTQDLDRDIWDSGYKVLYPSPRFRYRGLRSHILIAACSSSERAGETKGRGKFSRAFIKLLKSIPPDRLRYSRILSSMDLISDQNPQLEGVEQDRFLFGIASNAPLAPVYPLYFDEASGLHFVKIGTAHGITQGSTFDLLPVMNPEAALFGSFVVVRSTSFCSLMTPQNEGDMLSRTNSSPLFVQRSAEGQKCEIRLHITRNDRYQASRNYLNSLLGNGSYDLRNFILVDDPGEAHLEVSINRSNQAIFQLLDKAVTRHGFHYRYPRVDARNDKMIPFFENVANYYSELYRTNHCDQELMDDIQVSCFRLEEKPSTFSETDMVTIGQDLCEYKEIDLVTKDDSCYGFKIINHGSSDLYPALSYFDSRDFDSITTWYKPPSSGPYELEAPLKKFGGSLTVGYGSGGAPPVTFSLQEDQDIAVGFLKLLVFTRPIDFIDPVKQLYTPDLDALLSKHTWGSLVIPIIQRRRPKQTPISPVYFWPNSHCHAMSRRTASMPNHLLVRSK</sequence>
<keyword evidence="6" id="KW-1185">Reference proteome</keyword>
<dbReference type="PANTHER" id="PTHR48104:SF30">
    <property type="entry name" value="METACASPASE-1"/>
    <property type="match status" value="1"/>
</dbReference>
<gene>
    <name evidence="5" type="ORF">CVT25_006631</name>
</gene>
<comment type="similarity">
    <text evidence="1">Belongs to the peptidase C14B family.</text>
</comment>
<evidence type="ECO:0000256" key="3">
    <source>
        <dbReference type="ARBA" id="ARBA00022807"/>
    </source>
</evidence>
<keyword evidence="3" id="KW-0788">Thiol protease</keyword>
<dbReference type="Gene3D" id="3.40.50.1460">
    <property type="match status" value="1"/>
</dbReference>
<dbReference type="GO" id="GO:0004197">
    <property type="term" value="F:cysteine-type endopeptidase activity"/>
    <property type="evidence" value="ECO:0007669"/>
    <property type="project" value="InterPro"/>
</dbReference>
<dbReference type="GO" id="GO:0006508">
    <property type="term" value="P:proteolysis"/>
    <property type="evidence" value="ECO:0007669"/>
    <property type="project" value="InterPro"/>
</dbReference>
<dbReference type="InterPro" id="IPR050452">
    <property type="entry name" value="Metacaspase"/>
</dbReference>
<name>A0A409XIT7_PSICY</name>
<dbReference type="OrthoDB" id="3223806at2759"/>
<dbReference type="InterPro" id="IPR029030">
    <property type="entry name" value="Caspase-like_dom_sf"/>
</dbReference>
<dbReference type="EMBL" id="NHYD01001583">
    <property type="protein sequence ID" value="PPQ90648.1"/>
    <property type="molecule type" value="Genomic_DNA"/>
</dbReference>
<evidence type="ECO:0000313" key="6">
    <source>
        <dbReference type="Proteomes" id="UP000283269"/>
    </source>
</evidence>
<evidence type="ECO:0000256" key="2">
    <source>
        <dbReference type="ARBA" id="ARBA00022703"/>
    </source>
</evidence>
<evidence type="ECO:0000313" key="5">
    <source>
        <dbReference type="EMBL" id="PPQ90648.1"/>
    </source>
</evidence>
<keyword evidence="3" id="KW-0645">Protease</keyword>
<dbReference type="Pfam" id="PF00656">
    <property type="entry name" value="Peptidase_C14"/>
    <property type="match status" value="1"/>
</dbReference>
<keyword evidence="3" id="KW-0378">Hydrolase</keyword>
<evidence type="ECO:0000259" key="4">
    <source>
        <dbReference type="Pfam" id="PF00656"/>
    </source>
</evidence>
<dbReference type="AlphaFoldDB" id="A0A409XIT7"/>
<dbReference type="InterPro" id="IPR011600">
    <property type="entry name" value="Pept_C14_caspase"/>
</dbReference>
<evidence type="ECO:0000256" key="1">
    <source>
        <dbReference type="ARBA" id="ARBA00009005"/>
    </source>
</evidence>
<dbReference type="GO" id="GO:0005737">
    <property type="term" value="C:cytoplasm"/>
    <property type="evidence" value="ECO:0007669"/>
    <property type="project" value="TreeGrafter"/>
</dbReference>
<feature type="domain" description="Peptidase C14 caspase" evidence="4">
    <location>
        <begin position="18"/>
        <end position="171"/>
    </location>
</feature>
<dbReference type="PANTHER" id="PTHR48104">
    <property type="entry name" value="METACASPASE-4"/>
    <property type="match status" value="1"/>
</dbReference>
<dbReference type="Proteomes" id="UP000283269">
    <property type="component" value="Unassembled WGS sequence"/>
</dbReference>
<dbReference type="InParanoid" id="A0A409XIT7"/>
<dbReference type="GO" id="GO:0006915">
    <property type="term" value="P:apoptotic process"/>
    <property type="evidence" value="ECO:0007669"/>
    <property type="project" value="UniProtKB-KW"/>
</dbReference>
<reference evidence="5 6" key="1">
    <citation type="journal article" date="2018" name="Evol. Lett.">
        <title>Horizontal gene cluster transfer increased hallucinogenic mushroom diversity.</title>
        <authorList>
            <person name="Reynolds H.T."/>
            <person name="Vijayakumar V."/>
            <person name="Gluck-Thaler E."/>
            <person name="Korotkin H.B."/>
            <person name="Matheny P.B."/>
            <person name="Slot J.C."/>
        </authorList>
    </citation>
    <scope>NUCLEOTIDE SEQUENCE [LARGE SCALE GENOMIC DNA]</scope>
    <source>
        <strain evidence="5 6">2631</strain>
    </source>
</reference>
<organism evidence="5 6">
    <name type="scientific">Psilocybe cyanescens</name>
    <dbReference type="NCBI Taxonomy" id="93625"/>
    <lineage>
        <taxon>Eukaryota</taxon>
        <taxon>Fungi</taxon>
        <taxon>Dikarya</taxon>
        <taxon>Basidiomycota</taxon>
        <taxon>Agaricomycotina</taxon>
        <taxon>Agaricomycetes</taxon>
        <taxon>Agaricomycetidae</taxon>
        <taxon>Agaricales</taxon>
        <taxon>Agaricineae</taxon>
        <taxon>Strophariaceae</taxon>
        <taxon>Psilocybe</taxon>
    </lineage>
</organism>
<comment type="caution">
    <text evidence="5">The sequence shown here is derived from an EMBL/GenBank/DDBJ whole genome shotgun (WGS) entry which is preliminary data.</text>
</comment>